<dbReference type="GO" id="GO:0045892">
    <property type="term" value="P:negative regulation of DNA-templated transcription"/>
    <property type="evidence" value="ECO:0007669"/>
    <property type="project" value="Ensembl"/>
</dbReference>
<evidence type="ECO:0000313" key="9">
    <source>
        <dbReference type="Ensembl" id="ENSPKIP00000000602.1"/>
    </source>
</evidence>
<dbReference type="Gene3D" id="1.10.10.60">
    <property type="entry name" value="Homeodomain-like"/>
    <property type="match status" value="1"/>
</dbReference>
<dbReference type="PANTHER" id="PTHR24333:SF5">
    <property type="entry name" value="VENT HOMEOBOX"/>
    <property type="match status" value="1"/>
</dbReference>
<organism evidence="9 10">
    <name type="scientific">Paramormyrops kingsleyae</name>
    <dbReference type="NCBI Taxonomy" id="1676925"/>
    <lineage>
        <taxon>Eukaryota</taxon>
        <taxon>Metazoa</taxon>
        <taxon>Chordata</taxon>
        <taxon>Craniata</taxon>
        <taxon>Vertebrata</taxon>
        <taxon>Euteleostomi</taxon>
        <taxon>Actinopterygii</taxon>
        <taxon>Neopterygii</taxon>
        <taxon>Teleostei</taxon>
        <taxon>Osteoglossocephala</taxon>
        <taxon>Osteoglossomorpha</taxon>
        <taxon>Osteoglossiformes</taxon>
        <taxon>Mormyridae</taxon>
        <taxon>Paramormyrops</taxon>
    </lineage>
</organism>
<dbReference type="CDD" id="cd00086">
    <property type="entry name" value="homeodomain"/>
    <property type="match status" value="1"/>
</dbReference>
<dbReference type="InterPro" id="IPR001356">
    <property type="entry name" value="HD"/>
</dbReference>
<dbReference type="Proteomes" id="UP000261540">
    <property type="component" value="Unplaced"/>
</dbReference>
<keyword evidence="2 6" id="KW-0238">DNA-binding</keyword>
<protein>
    <submittedName>
        <fullName evidence="9">Posterior neuron-specific homeobox</fullName>
    </submittedName>
</protein>
<name>A0A3B3Q2F7_9TELE</name>
<keyword evidence="4 6" id="KW-0539">Nucleus</keyword>
<evidence type="ECO:0000256" key="2">
    <source>
        <dbReference type="ARBA" id="ARBA00023125"/>
    </source>
</evidence>
<dbReference type="SUPFAM" id="SSF46689">
    <property type="entry name" value="Homeodomain-like"/>
    <property type="match status" value="1"/>
</dbReference>
<comment type="subcellular location">
    <subcellularLocation>
        <location evidence="1 6 7">Nucleus</location>
    </subcellularLocation>
</comment>
<dbReference type="PROSITE" id="PS00027">
    <property type="entry name" value="HOMEOBOX_1"/>
    <property type="match status" value="1"/>
</dbReference>
<feature type="DNA-binding region" description="Homeobox" evidence="6">
    <location>
        <begin position="80"/>
        <end position="139"/>
    </location>
</feature>
<dbReference type="GO" id="GO:0050767">
    <property type="term" value="P:regulation of neurogenesis"/>
    <property type="evidence" value="ECO:0007669"/>
    <property type="project" value="Ensembl"/>
</dbReference>
<feature type="domain" description="Homeobox" evidence="8">
    <location>
        <begin position="78"/>
        <end position="138"/>
    </location>
</feature>
<dbReference type="InterPro" id="IPR020479">
    <property type="entry name" value="HD_metazoa"/>
</dbReference>
<keyword evidence="10" id="KW-1185">Reference proteome</keyword>
<evidence type="ECO:0000256" key="4">
    <source>
        <dbReference type="ARBA" id="ARBA00023242"/>
    </source>
</evidence>
<dbReference type="RefSeq" id="XP_023701330.1">
    <property type="nucleotide sequence ID" value="XM_023845562.2"/>
</dbReference>
<reference evidence="9" key="2">
    <citation type="submission" date="2025-09" db="UniProtKB">
        <authorList>
            <consortium name="Ensembl"/>
        </authorList>
    </citation>
    <scope>IDENTIFICATION</scope>
</reference>
<dbReference type="InterPro" id="IPR009057">
    <property type="entry name" value="Homeodomain-like_sf"/>
</dbReference>
<evidence type="ECO:0000256" key="1">
    <source>
        <dbReference type="ARBA" id="ARBA00004123"/>
    </source>
</evidence>
<dbReference type="InterPro" id="IPR017970">
    <property type="entry name" value="Homeobox_CS"/>
</dbReference>
<dbReference type="PANTHER" id="PTHR24333">
    <property type="entry name" value="HOMEO BOX HB9 LIKE A-RELATED"/>
    <property type="match status" value="1"/>
</dbReference>
<dbReference type="PRINTS" id="PR00024">
    <property type="entry name" value="HOMEOBOX"/>
</dbReference>
<evidence type="ECO:0000256" key="6">
    <source>
        <dbReference type="PROSITE-ProRule" id="PRU00108"/>
    </source>
</evidence>
<dbReference type="Ensembl" id="ENSPKIT00000024500.1">
    <property type="protein sequence ID" value="ENSPKIP00000000602.1"/>
    <property type="gene ID" value="ENSPKIG00000019204.1"/>
</dbReference>
<dbReference type="PROSITE" id="PS50071">
    <property type="entry name" value="HOMEOBOX_2"/>
    <property type="match status" value="1"/>
</dbReference>
<evidence type="ECO:0000259" key="8">
    <source>
        <dbReference type="PROSITE" id="PS50071"/>
    </source>
</evidence>
<reference evidence="9" key="1">
    <citation type="submission" date="2025-08" db="UniProtKB">
        <authorList>
            <consortium name="Ensembl"/>
        </authorList>
    </citation>
    <scope>IDENTIFICATION</scope>
</reference>
<evidence type="ECO:0000256" key="7">
    <source>
        <dbReference type="RuleBase" id="RU000682"/>
    </source>
</evidence>
<dbReference type="OrthoDB" id="6159439at2759"/>
<proteinExistence type="inferred from homology"/>
<dbReference type="GeneID" id="111861180"/>
<evidence type="ECO:0000313" key="10">
    <source>
        <dbReference type="Proteomes" id="UP000261540"/>
    </source>
</evidence>
<dbReference type="KEGG" id="pki:111861180"/>
<dbReference type="GO" id="GO:0003677">
    <property type="term" value="F:DNA binding"/>
    <property type="evidence" value="ECO:0007669"/>
    <property type="project" value="UniProtKB-UniRule"/>
</dbReference>
<dbReference type="Pfam" id="PF00046">
    <property type="entry name" value="Homeodomain"/>
    <property type="match status" value="1"/>
</dbReference>
<dbReference type="CTD" id="352939"/>
<sequence>MQPEKMPEVIKTSFSIVDILDPTKFNGSRTVPRGGVTVQKNNGKQAEAVGIPDCSIVEGQSPPESTADQLRVTEEPRCKTRRIRTAFSLEQLRVLEHSFRASHYLSVFERYGIATALQLSETQVKIWFQNRRTKWKKENKDNVADDQERAVSYYGLPHTDPASSHGPPTPYYHTVPMCSQPALMPSTHHHHHLRHVF</sequence>
<accession>A0A3B3Q2F7</accession>
<dbReference type="GO" id="GO:0000981">
    <property type="term" value="F:DNA-binding transcription factor activity, RNA polymerase II-specific"/>
    <property type="evidence" value="ECO:0007669"/>
    <property type="project" value="InterPro"/>
</dbReference>
<dbReference type="SMART" id="SM00389">
    <property type="entry name" value="HOX"/>
    <property type="match status" value="1"/>
</dbReference>
<keyword evidence="3 6" id="KW-0371">Homeobox</keyword>
<dbReference type="InterPro" id="IPR050848">
    <property type="entry name" value="Homeobox_TF"/>
</dbReference>
<evidence type="ECO:0000256" key="3">
    <source>
        <dbReference type="ARBA" id="ARBA00023155"/>
    </source>
</evidence>
<dbReference type="AlphaFoldDB" id="A0A3B3Q2F7"/>
<evidence type="ECO:0000256" key="5">
    <source>
        <dbReference type="ARBA" id="ARBA00038196"/>
    </source>
</evidence>
<dbReference type="GO" id="GO:0005634">
    <property type="term" value="C:nucleus"/>
    <property type="evidence" value="ECO:0007669"/>
    <property type="project" value="UniProtKB-SubCell"/>
</dbReference>
<comment type="similarity">
    <text evidence="5">Belongs to the BAR homeobox family.</text>
</comment>
<dbReference type="GeneTree" id="ENSGT00940000166967"/>